<feature type="domain" description="HTH lysR-type" evidence="5">
    <location>
        <begin position="1"/>
        <end position="58"/>
    </location>
</feature>
<dbReference type="Gene3D" id="1.10.10.10">
    <property type="entry name" value="Winged helix-like DNA-binding domain superfamily/Winged helix DNA-binding domain"/>
    <property type="match status" value="1"/>
</dbReference>
<dbReference type="SUPFAM" id="SSF53850">
    <property type="entry name" value="Periplasmic binding protein-like II"/>
    <property type="match status" value="1"/>
</dbReference>
<proteinExistence type="inferred from homology"/>
<dbReference type="InterPro" id="IPR005119">
    <property type="entry name" value="LysR_subst-bd"/>
</dbReference>
<dbReference type="InterPro" id="IPR000847">
    <property type="entry name" value="LysR_HTH_N"/>
</dbReference>
<gene>
    <name evidence="6" type="ORF">D7V93_30955</name>
</gene>
<keyword evidence="2" id="KW-0805">Transcription regulation</keyword>
<dbReference type="Proteomes" id="UP000272888">
    <property type="component" value="Unassembled WGS sequence"/>
</dbReference>
<dbReference type="Gene3D" id="3.40.190.290">
    <property type="match status" value="1"/>
</dbReference>
<dbReference type="InterPro" id="IPR036388">
    <property type="entry name" value="WH-like_DNA-bd_sf"/>
</dbReference>
<dbReference type="PANTHER" id="PTHR30537:SF5">
    <property type="entry name" value="HTH-TYPE TRANSCRIPTIONAL ACTIVATOR TTDR-RELATED"/>
    <property type="match status" value="1"/>
</dbReference>
<dbReference type="SUPFAM" id="SSF46785">
    <property type="entry name" value="Winged helix' DNA-binding domain"/>
    <property type="match status" value="1"/>
</dbReference>
<comment type="similarity">
    <text evidence="1">Belongs to the LysR transcriptional regulatory family.</text>
</comment>
<sequence length="302" mass="33210">MDLNELLVFARVVQAGSFTAAARGLRMPKSTVSRKVSELEERVGAQLLQRTTRKLHLTEVGRAYYAHCERIVQEAEAAEQEVTRLQAGPHGLLRVTTPLSVPFLAPLVAGFLERYPDVQVQLLCTDRAVDLVEEGMDLAVRAGRLPDSSLMARRLGDIERVVVASPEYLEAKGAPRTPADLAKHDCLLFGAALEGNVWTLHAGGRSVEVKVSGRLVVNEPDMLHAVTVAGSGVALLPGLHCVEDLDSGRLQRVLPDWSSAGAPVHAVYPPTRHHVPKVMAFVEHLREHWPMRQQEPPRRAKR</sequence>
<dbReference type="FunFam" id="3.40.190.290:FF:000001">
    <property type="entry name" value="Transcriptional regulator, LysR family"/>
    <property type="match status" value="1"/>
</dbReference>
<keyword evidence="4" id="KW-0804">Transcription</keyword>
<dbReference type="RefSeq" id="WP_120646808.1">
    <property type="nucleotide sequence ID" value="NZ_RAWB01000435.1"/>
</dbReference>
<evidence type="ECO:0000256" key="3">
    <source>
        <dbReference type="ARBA" id="ARBA00023125"/>
    </source>
</evidence>
<dbReference type="GO" id="GO:0003700">
    <property type="term" value="F:DNA-binding transcription factor activity"/>
    <property type="evidence" value="ECO:0007669"/>
    <property type="project" value="InterPro"/>
</dbReference>
<evidence type="ECO:0000313" key="7">
    <source>
        <dbReference type="Proteomes" id="UP000272888"/>
    </source>
</evidence>
<protein>
    <submittedName>
        <fullName evidence="6">LysR family transcriptional regulator</fullName>
    </submittedName>
</protein>
<dbReference type="InterPro" id="IPR036390">
    <property type="entry name" value="WH_DNA-bd_sf"/>
</dbReference>
<evidence type="ECO:0000256" key="2">
    <source>
        <dbReference type="ARBA" id="ARBA00023015"/>
    </source>
</evidence>
<dbReference type="EMBL" id="RAWB01000435">
    <property type="protein sequence ID" value="RKH50128.1"/>
    <property type="molecule type" value="Genomic_DNA"/>
</dbReference>
<evidence type="ECO:0000259" key="5">
    <source>
        <dbReference type="PROSITE" id="PS50931"/>
    </source>
</evidence>
<dbReference type="Pfam" id="PF00126">
    <property type="entry name" value="HTH_1"/>
    <property type="match status" value="1"/>
</dbReference>
<dbReference type="GO" id="GO:0043565">
    <property type="term" value="F:sequence-specific DNA binding"/>
    <property type="evidence" value="ECO:0007669"/>
    <property type="project" value="TreeGrafter"/>
</dbReference>
<dbReference type="AlphaFoldDB" id="A0A3A8P0Y5"/>
<dbReference type="PROSITE" id="PS50931">
    <property type="entry name" value="HTH_LYSR"/>
    <property type="match status" value="1"/>
</dbReference>
<comment type="caution">
    <text evidence="6">The sequence shown here is derived from an EMBL/GenBank/DDBJ whole genome shotgun (WGS) entry which is preliminary data.</text>
</comment>
<dbReference type="FunFam" id="1.10.10.10:FF:000001">
    <property type="entry name" value="LysR family transcriptional regulator"/>
    <property type="match status" value="1"/>
</dbReference>
<dbReference type="CDD" id="cd08422">
    <property type="entry name" value="PBP2_CrgA_like"/>
    <property type="match status" value="1"/>
</dbReference>
<accession>A0A3A8P0Y5</accession>
<dbReference type="Pfam" id="PF03466">
    <property type="entry name" value="LysR_substrate"/>
    <property type="match status" value="1"/>
</dbReference>
<dbReference type="InterPro" id="IPR058163">
    <property type="entry name" value="LysR-type_TF_proteobact-type"/>
</dbReference>
<name>A0A3A8P0Y5_9BACT</name>
<keyword evidence="7" id="KW-1185">Reference proteome</keyword>
<evidence type="ECO:0000256" key="1">
    <source>
        <dbReference type="ARBA" id="ARBA00009437"/>
    </source>
</evidence>
<evidence type="ECO:0000313" key="6">
    <source>
        <dbReference type="EMBL" id="RKH50128.1"/>
    </source>
</evidence>
<keyword evidence="3" id="KW-0238">DNA-binding</keyword>
<dbReference type="PANTHER" id="PTHR30537">
    <property type="entry name" value="HTH-TYPE TRANSCRIPTIONAL REGULATOR"/>
    <property type="match status" value="1"/>
</dbReference>
<dbReference type="GO" id="GO:0006351">
    <property type="term" value="P:DNA-templated transcription"/>
    <property type="evidence" value="ECO:0007669"/>
    <property type="project" value="TreeGrafter"/>
</dbReference>
<evidence type="ECO:0000256" key="4">
    <source>
        <dbReference type="ARBA" id="ARBA00023163"/>
    </source>
</evidence>
<reference evidence="7" key="1">
    <citation type="submission" date="2018-09" db="EMBL/GenBank/DDBJ databases">
        <authorList>
            <person name="Livingstone P.G."/>
            <person name="Whitworth D.E."/>
        </authorList>
    </citation>
    <scope>NUCLEOTIDE SEQUENCE [LARGE SCALE GENOMIC DNA]</scope>
    <source>
        <strain evidence="7">CA051B</strain>
    </source>
</reference>
<organism evidence="6 7">
    <name type="scientific">Corallococcus llansteffanensis</name>
    <dbReference type="NCBI Taxonomy" id="2316731"/>
    <lineage>
        <taxon>Bacteria</taxon>
        <taxon>Pseudomonadati</taxon>
        <taxon>Myxococcota</taxon>
        <taxon>Myxococcia</taxon>
        <taxon>Myxococcales</taxon>
        <taxon>Cystobacterineae</taxon>
        <taxon>Myxococcaceae</taxon>
        <taxon>Corallococcus</taxon>
    </lineage>
</organism>